<accession>A0A1R3IMX8</accession>
<dbReference type="Proteomes" id="UP000187203">
    <property type="component" value="Unassembled WGS sequence"/>
</dbReference>
<name>A0A1R3IMX8_9ROSI</name>
<keyword evidence="2" id="KW-1185">Reference proteome</keyword>
<gene>
    <name evidence="1" type="ORF">COLO4_22316</name>
</gene>
<evidence type="ECO:0000313" key="2">
    <source>
        <dbReference type="Proteomes" id="UP000187203"/>
    </source>
</evidence>
<protein>
    <submittedName>
        <fullName evidence="1">WD-repeat protein</fullName>
    </submittedName>
</protein>
<proteinExistence type="predicted"/>
<comment type="caution">
    <text evidence="1">The sequence shown here is derived from an EMBL/GenBank/DDBJ whole genome shotgun (WGS) entry which is preliminary data.</text>
</comment>
<evidence type="ECO:0000313" key="1">
    <source>
        <dbReference type="EMBL" id="OMO83935.1"/>
    </source>
</evidence>
<dbReference type="STRING" id="93759.A0A1R3IMX8"/>
<dbReference type="OrthoDB" id="2306at2759"/>
<dbReference type="EMBL" id="AWUE01017909">
    <property type="protein sequence ID" value="OMO83935.1"/>
    <property type="molecule type" value="Genomic_DNA"/>
</dbReference>
<sequence length="96" mass="10437">MRLTATLGFSGKKIINSTPISDIEKFPIGTKNKPWFDVTASAISPDGSEAITGEQDGELHIYCMVGDTLKEVALIEKYRGKAQVAAWLLLDQSIPV</sequence>
<dbReference type="AlphaFoldDB" id="A0A1R3IMX8"/>
<reference evidence="2" key="1">
    <citation type="submission" date="2013-09" db="EMBL/GenBank/DDBJ databases">
        <title>Corchorus olitorius genome sequencing.</title>
        <authorList>
            <person name="Alam M."/>
            <person name="Haque M.S."/>
            <person name="Islam M.S."/>
            <person name="Emdad E.M."/>
            <person name="Islam M.M."/>
            <person name="Ahmed B."/>
            <person name="Halim A."/>
            <person name="Hossen Q.M.M."/>
            <person name="Hossain M.Z."/>
            <person name="Ahmed R."/>
            <person name="Khan M.M."/>
            <person name="Islam R."/>
            <person name="Rashid M.M."/>
            <person name="Khan S.A."/>
            <person name="Rahman M.S."/>
            <person name="Alam M."/>
            <person name="Yahiya A.S."/>
            <person name="Khan M.S."/>
            <person name="Azam M.S."/>
            <person name="Haque T."/>
            <person name="Lashkar M.Z.H."/>
            <person name="Akhand A.I."/>
            <person name="Morshed G."/>
            <person name="Roy S."/>
            <person name="Uddin K.S."/>
            <person name="Rabeya T."/>
            <person name="Hossain A.S."/>
            <person name="Chowdhury A."/>
            <person name="Snigdha A.R."/>
            <person name="Mortoza M.S."/>
            <person name="Matin S.A."/>
            <person name="Hoque S.M.E."/>
            <person name="Islam M.K."/>
            <person name="Roy D.K."/>
            <person name="Haider R."/>
            <person name="Moosa M.M."/>
            <person name="Elias S.M."/>
            <person name="Hasan A.M."/>
            <person name="Jahan S."/>
            <person name="Shafiuddin M."/>
            <person name="Mahmood N."/>
            <person name="Shommy N.S."/>
        </authorList>
    </citation>
    <scope>NUCLEOTIDE SEQUENCE [LARGE SCALE GENOMIC DNA]</scope>
    <source>
        <strain evidence="2">cv. O-4</strain>
    </source>
</reference>
<organism evidence="1 2">
    <name type="scientific">Corchorus olitorius</name>
    <dbReference type="NCBI Taxonomy" id="93759"/>
    <lineage>
        <taxon>Eukaryota</taxon>
        <taxon>Viridiplantae</taxon>
        <taxon>Streptophyta</taxon>
        <taxon>Embryophyta</taxon>
        <taxon>Tracheophyta</taxon>
        <taxon>Spermatophyta</taxon>
        <taxon>Magnoliopsida</taxon>
        <taxon>eudicotyledons</taxon>
        <taxon>Gunneridae</taxon>
        <taxon>Pentapetalae</taxon>
        <taxon>rosids</taxon>
        <taxon>malvids</taxon>
        <taxon>Malvales</taxon>
        <taxon>Malvaceae</taxon>
        <taxon>Grewioideae</taxon>
        <taxon>Apeibeae</taxon>
        <taxon>Corchorus</taxon>
    </lineage>
</organism>